<gene>
    <name evidence="1" type="ORF">FKW44_010245</name>
</gene>
<dbReference type="InterPro" id="IPR011989">
    <property type="entry name" value="ARM-like"/>
</dbReference>
<keyword evidence="2" id="KW-1185">Reference proteome</keyword>
<dbReference type="GO" id="GO:0005795">
    <property type="term" value="C:Golgi stack"/>
    <property type="evidence" value="ECO:0007669"/>
    <property type="project" value="TreeGrafter"/>
</dbReference>
<dbReference type="GO" id="GO:0005783">
    <property type="term" value="C:endoplasmic reticulum"/>
    <property type="evidence" value="ECO:0007669"/>
    <property type="project" value="TreeGrafter"/>
</dbReference>
<dbReference type="EMBL" id="CP045895">
    <property type="protein sequence ID" value="QQP49539.1"/>
    <property type="molecule type" value="Genomic_DNA"/>
</dbReference>
<dbReference type="Proteomes" id="UP000595437">
    <property type="component" value="Chromosome 6"/>
</dbReference>
<accession>A0A7T8K812</accession>
<feature type="non-terminal residue" evidence="1">
    <location>
        <position position="98"/>
    </location>
</feature>
<name>A0A7T8K812_CALRO</name>
<dbReference type="InterPro" id="IPR024095">
    <property type="entry name" value="Vesicle_P115"/>
</dbReference>
<dbReference type="PANTHER" id="PTHR10013:SF0">
    <property type="entry name" value="GENERAL VESICULAR TRANSPORT FACTOR P115"/>
    <property type="match status" value="1"/>
</dbReference>
<protein>
    <submittedName>
        <fullName evidence="1">Vesicle docking protein P115like</fullName>
    </submittedName>
</protein>
<dbReference type="PANTHER" id="PTHR10013">
    <property type="entry name" value="GENERAL VESICULAR TRANSPORT FACTOR P115"/>
    <property type="match status" value="1"/>
</dbReference>
<evidence type="ECO:0000313" key="1">
    <source>
        <dbReference type="EMBL" id="QQP49539.1"/>
    </source>
</evidence>
<dbReference type="GO" id="GO:0045056">
    <property type="term" value="P:transcytosis"/>
    <property type="evidence" value="ECO:0007669"/>
    <property type="project" value="TreeGrafter"/>
</dbReference>
<evidence type="ECO:0000313" key="2">
    <source>
        <dbReference type="Proteomes" id="UP000595437"/>
    </source>
</evidence>
<dbReference type="GO" id="GO:0012507">
    <property type="term" value="C:ER to Golgi transport vesicle membrane"/>
    <property type="evidence" value="ECO:0007669"/>
    <property type="project" value="TreeGrafter"/>
</dbReference>
<dbReference type="GO" id="GO:0006886">
    <property type="term" value="P:intracellular protein transport"/>
    <property type="evidence" value="ECO:0007669"/>
    <property type="project" value="TreeGrafter"/>
</dbReference>
<sequence>MDLFRNILGTGSNPQESQSIAETIETVVDRLRHSTLLEDRRDACRHLRGLSNKFRLEVGVQALDVLSEDVLMTDRNDEQIISNALETICNILDPETHE</sequence>
<dbReference type="GO" id="GO:0006888">
    <property type="term" value="P:endoplasmic reticulum to Golgi vesicle-mediated transport"/>
    <property type="evidence" value="ECO:0007669"/>
    <property type="project" value="TreeGrafter"/>
</dbReference>
<dbReference type="GO" id="GO:0061025">
    <property type="term" value="P:membrane fusion"/>
    <property type="evidence" value="ECO:0007669"/>
    <property type="project" value="TreeGrafter"/>
</dbReference>
<dbReference type="OrthoDB" id="198977at2759"/>
<dbReference type="AlphaFoldDB" id="A0A7T8K812"/>
<dbReference type="GO" id="GO:0048211">
    <property type="term" value="P:Golgi vesicle docking"/>
    <property type="evidence" value="ECO:0007669"/>
    <property type="project" value="TreeGrafter"/>
</dbReference>
<reference evidence="2" key="1">
    <citation type="submission" date="2021-01" db="EMBL/GenBank/DDBJ databases">
        <title>Caligus Genome Assembly.</title>
        <authorList>
            <person name="Gallardo-Escarate C."/>
        </authorList>
    </citation>
    <scope>NUCLEOTIDE SEQUENCE [LARGE SCALE GENOMIC DNA]</scope>
</reference>
<organism evidence="1 2">
    <name type="scientific">Caligus rogercresseyi</name>
    <name type="common">Sea louse</name>
    <dbReference type="NCBI Taxonomy" id="217165"/>
    <lineage>
        <taxon>Eukaryota</taxon>
        <taxon>Metazoa</taxon>
        <taxon>Ecdysozoa</taxon>
        <taxon>Arthropoda</taxon>
        <taxon>Crustacea</taxon>
        <taxon>Multicrustacea</taxon>
        <taxon>Hexanauplia</taxon>
        <taxon>Copepoda</taxon>
        <taxon>Siphonostomatoida</taxon>
        <taxon>Caligidae</taxon>
        <taxon>Caligus</taxon>
    </lineage>
</organism>
<dbReference type="Gene3D" id="1.25.10.10">
    <property type="entry name" value="Leucine-rich Repeat Variant"/>
    <property type="match status" value="1"/>
</dbReference>
<proteinExistence type="predicted"/>